<feature type="transmembrane region" description="Helical" evidence="1">
    <location>
        <begin position="38"/>
        <end position="57"/>
    </location>
</feature>
<keyword evidence="1" id="KW-0812">Transmembrane</keyword>
<evidence type="ECO:0000313" key="3">
    <source>
        <dbReference type="Proteomes" id="UP000323917"/>
    </source>
</evidence>
<keyword evidence="1" id="KW-1133">Transmembrane helix</keyword>
<dbReference type="KEGG" id="bgok:Pr1d_46920"/>
<organism evidence="2 3">
    <name type="scientific">Bythopirellula goksoeyrii</name>
    <dbReference type="NCBI Taxonomy" id="1400387"/>
    <lineage>
        <taxon>Bacteria</taxon>
        <taxon>Pseudomonadati</taxon>
        <taxon>Planctomycetota</taxon>
        <taxon>Planctomycetia</taxon>
        <taxon>Pirellulales</taxon>
        <taxon>Lacipirellulaceae</taxon>
        <taxon>Bythopirellula</taxon>
    </lineage>
</organism>
<accession>A0A5B9QTB5</accession>
<feature type="transmembrane region" description="Helical" evidence="1">
    <location>
        <begin position="139"/>
        <end position="156"/>
    </location>
</feature>
<proteinExistence type="predicted"/>
<keyword evidence="3" id="KW-1185">Reference proteome</keyword>
<sequence>MAVWCVLMTDWFFRNSLSKHDRDTQTPKNPAKDFMKTILPASAVIVGLLLVVLGFSWSSLFPASRVWTPEKNERKSELASEITRLRFAIVQAENNPNMQSGPNPAELKSTHIELKKEFDLLQEEFENARDSPGSTGSTVKWLGIILTIGGSLFVFANRQG</sequence>
<dbReference type="Proteomes" id="UP000323917">
    <property type="component" value="Chromosome"/>
</dbReference>
<name>A0A5B9QTB5_9BACT</name>
<gene>
    <name evidence="2" type="ORF">Pr1d_46920</name>
</gene>
<evidence type="ECO:0000313" key="2">
    <source>
        <dbReference type="EMBL" id="QEG37351.1"/>
    </source>
</evidence>
<evidence type="ECO:0000256" key="1">
    <source>
        <dbReference type="SAM" id="Phobius"/>
    </source>
</evidence>
<dbReference type="AlphaFoldDB" id="A0A5B9QTB5"/>
<reference evidence="2 3" key="1">
    <citation type="submission" date="2019-08" db="EMBL/GenBank/DDBJ databases">
        <title>Deep-cultivation of Planctomycetes and their phenomic and genomic characterization uncovers novel biology.</title>
        <authorList>
            <person name="Wiegand S."/>
            <person name="Jogler M."/>
            <person name="Boedeker C."/>
            <person name="Pinto D."/>
            <person name="Vollmers J."/>
            <person name="Rivas-Marin E."/>
            <person name="Kohn T."/>
            <person name="Peeters S.H."/>
            <person name="Heuer A."/>
            <person name="Rast P."/>
            <person name="Oberbeckmann S."/>
            <person name="Bunk B."/>
            <person name="Jeske O."/>
            <person name="Meyerdierks A."/>
            <person name="Storesund J.E."/>
            <person name="Kallscheuer N."/>
            <person name="Luecker S."/>
            <person name="Lage O.M."/>
            <person name="Pohl T."/>
            <person name="Merkel B.J."/>
            <person name="Hornburger P."/>
            <person name="Mueller R.-W."/>
            <person name="Bruemmer F."/>
            <person name="Labrenz M."/>
            <person name="Spormann A.M."/>
            <person name="Op den Camp H."/>
            <person name="Overmann J."/>
            <person name="Amann R."/>
            <person name="Jetten M.S.M."/>
            <person name="Mascher T."/>
            <person name="Medema M.H."/>
            <person name="Devos D.P."/>
            <person name="Kaster A.-K."/>
            <person name="Ovreas L."/>
            <person name="Rohde M."/>
            <person name="Galperin M.Y."/>
            <person name="Jogler C."/>
        </authorList>
    </citation>
    <scope>NUCLEOTIDE SEQUENCE [LARGE SCALE GENOMIC DNA]</scope>
    <source>
        <strain evidence="2 3">Pr1d</strain>
    </source>
</reference>
<protein>
    <submittedName>
        <fullName evidence="2">Uncharacterized protein</fullName>
    </submittedName>
</protein>
<dbReference type="EMBL" id="CP042913">
    <property type="protein sequence ID" value="QEG37351.1"/>
    <property type="molecule type" value="Genomic_DNA"/>
</dbReference>
<keyword evidence="1" id="KW-0472">Membrane</keyword>